<comment type="caution">
    <text evidence="7">The sequence shown here is derived from an EMBL/GenBank/DDBJ whole genome shotgun (WGS) entry which is preliminary data.</text>
</comment>
<keyword evidence="4" id="KW-1133">Transmembrane helix</keyword>
<dbReference type="OMA" id="ETRMSAW"/>
<dbReference type="Pfam" id="PF00482">
    <property type="entry name" value="T2SSF"/>
    <property type="match status" value="1"/>
</dbReference>
<evidence type="ECO:0000313" key="7">
    <source>
        <dbReference type="EMBL" id="PZD80726.1"/>
    </source>
</evidence>
<dbReference type="EMBL" id="QKQP01000005">
    <property type="protein sequence ID" value="PZD80726.1"/>
    <property type="molecule type" value="Genomic_DNA"/>
</dbReference>
<dbReference type="GO" id="GO:0005886">
    <property type="term" value="C:plasma membrane"/>
    <property type="evidence" value="ECO:0007669"/>
    <property type="project" value="UniProtKB-SubCell"/>
</dbReference>
<proteinExistence type="predicted"/>
<evidence type="ECO:0000256" key="4">
    <source>
        <dbReference type="ARBA" id="ARBA00022989"/>
    </source>
</evidence>
<reference evidence="7 8" key="1">
    <citation type="submission" date="2018-06" db="EMBL/GenBank/DDBJ databases">
        <title>Draft sequence of Acidithiobacillus ferrooxidans CCM 4253.</title>
        <authorList>
            <person name="Moya-Beltran A."/>
            <person name="Castro M."/>
            <person name="Covarrubias P.C."/>
            <person name="Issotta F."/>
            <person name="Janiczek O."/>
            <person name="Mandl M."/>
            <person name="Kucera J."/>
            <person name="Quatrini R."/>
        </authorList>
    </citation>
    <scope>NUCLEOTIDE SEQUENCE [LARGE SCALE GENOMIC DNA]</scope>
    <source>
        <strain evidence="7 8">CCM 4253</strain>
    </source>
</reference>
<evidence type="ECO:0000313" key="8">
    <source>
        <dbReference type="Proteomes" id="UP000248886"/>
    </source>
</evidence>
<evidence type="ECO:0000259" key="6">
    <source>
        <dbReference type="Pfam" id="PF00482"/>
    </source>
</evidence>
<dbReference type="OrthoDB" id="597333at2"/>
<evidence type="ECO:0000256" key="1">
    <source>
        <dbReference type="ARBA" id="ARBA00004651"/>
    </source>
</evidence>
<keyword evidence="5" id="KW-0472">Membrane</keyword>
<gene>
    <name evidence="7" type="ORF">DN052_09825</name>
</gene>
<name>A0A2W1K212_ACIFR</name>
<evidence type="ECO:0000256" key="3">
    <source>
        <dbReference type="ARBA" id="ARBA00022692"/>
    </source>
</evidence>
<dbReference type="PANTHER" id="PTHR35007:SF1">
    <property type="entry name" value="PILUS ASSEMBLY PROTEIN"/>
    <property type="match status" value="1"/>
</dbReference>
<keyword evidence="2" id="KW-1003">Cell membrane</keyword>
<comment type="subcellular location">
    <subcellularLocation>
        <location evidence="1">Cell membrane</location>
        <topology evidence="1">Multi-pass membrane protein</topology>
    </subcellularLocation>
</comment>
<dbReference type="InterPro" id="IPR018076">
    <property type="entry name" value="T2SS_GspF_dom"/>
</dbReference>
<organism evidence="7 8">
    <name type="scientific">Acidithiobacillus ferrooxidans</name>
    <name type="common">Thiobacillus ferrooxidans</name>
    <dbReference type="NCBI Taxonomy" id="920"/>
    <lineage>
        <taxon>Bacteria</taxon>
        <taxon>Pseudomonadati</taxon>
        <taxon>Pseudomonadota</taxon>
        <taxon>Acidithiobacillia</taxon>
        <taxon>Acidithiobacillales</taxon>
        <taxon>Acidithiobacillaceae</taxon>
        <taxon>Acidithiobacillus</taxon>
    </lineage>
</organism>
<feature type="domain" description="Type II secretion system protein GspF" evidence="6">
    <location>
        <begin position="146"/>
        <end position="272"/>
    </location>
</feature>
<dbReference type="RefSeq" id="WP_012537343.1">
    <property type="nucleotide sequence ID" value="NZ_AP025160.1"/>
</dbReference>
<accession>A0A2W1K212</accession>
<evidence type="ECO:0000256" key="5">
    <source>
        <dbReference type="ARBA" id="ARBA00023136"/>
    </source>
</evidence>
<dbReference type="PANTHER" id="PTHR35007">
    <property type="entry name" value="INTEGRAL MEMBRANE PROTEIN-RELATED"/>
    <property type="match status" value="1"/>
</dbReference>
<dbReference type="Proteomes" id="UP000248886">
    <property type="component" value="Unassembled WGS sequence"/>
</dbReference>
<evidence type="ECO:0000256" key="2">
    <source>
        <dbReference type="ARBA" id="ARBA00022475"/>
    </source>
</evidence>
<keyword evidence="3" id="KW-0812">Transmembrane</keyword>
<protein>
    <submittedName>
        <fullName evidence="7">Type II secretion system protein</fullName>
    </submittedName>
</protein>
<dbReference type="AlphaFoldDB" id="A0A2W1K212"/>
<dbReference type="GeneID" id="65281742"/>
<sequence length="313" mass="34537">MMALGLIVSALLLLGIAAGVWLSFRQREAFPDALRERLRAFDAHTGKAGDTESAQDDLLDHAARYKKESFLLQAEEWLRRAGLRPKSYLPKAAIVGLLITLLLALLVSDWLALAFILIFYPLALWGHIRYRIGLRRSAAILALPGFLDAVVRASRVGASLPAALLSATKDAHGPVREVFNQIMRRQQSGTPIDQAMLTVGKRYQMQELAIIATVLRLNMRYGGRTDVVLERIADWLRGRVMAQAEFNALSAETRLGALILSLMIPGLALYIVLMNHSYLQGMWAVSTGRMLLVAGGTLLVTGVVLLNRMAKLR</sequence>